<feature type="transmembrane region" description="Helical" evidence="2">
    <location>
        <begin position="178"/>
        <end position="199"/>
    </location>
</feature>
<feature type="region of interest" description="Disordered" evidence="1">
    <location>
        <begin position="1"/>
        <end position="21"/>
    </location>
</feature>
<sequence>MEEYELCGGRKSKDYDDGSASSILLPTSRVVRPTRPGPPPSRTSGVWVALTGLLIVSAVLLITVGLLVQVLGVNTHRFDGDSLLTTAPLGRTLAIAHLSSTVLSMTIPISIGIGAYFFAGRWIAASQTEGINRPTPYQLGVMMQTLSGSGVVSLYNSVSYVTGRHSRTLERPPILREAILMVVFFLWLGYSLSGVELWLSSTSSAVLYPITTVLTEGGERLQYGRRVNDTMCAEQANSTTSLPYQCGLVRGSGGNPQATSQQLNTLNGVSIDTVIAFTDDETAIMVPPPSGINTTIGYIATALGVKANCTSITSQCVDLENLGPDAGLTTHCPASVGFDPTALTACNSTGWVDNPNAWGGPLDEFGAPLGCHVSPNSTTFRFGVEIVSGAYHANASGGENFVGDTGFVLHGNKGAFNLLTCTVASLNATYHYFNSTYTLLSSVPTSVDQAQRVLDGSWASLSLAPTSIDGVGLYSGVYTSAFARQLSAISLSMTVYVTEPAPVEQTESTYAYEGAALPIVPFGFVILLPVIYSICVLIMTVLAVIEHRKSPHASFARSLLLDPTTV</sequence>
<organism evidence="3 4">
    <name type="scientific">Roridomyces roridus</name>
    <dbReference type="NCBI Taxonomy" id="1738132"/>
    <lineage>
        <taxon>Eukaryota</taxon>
        <taxon>Fungi</taxon>
        <taxon>Dikarya</taxon>
        <taxon>Basidiomycota</taxon>
        <taxon>Agaricomycotina</taxon>
        <taxon>Agaricomycetes</taxon>
        <taxon>Agaricomycetidae</taxon>
        <taxon>Agaricales</taxon>
        <taxon>Marasmiineae</taxon>
        <taxon>Mycenaceae</taxon>
        <taxon>Roridomyces</taxon>
    </lineage>
</organism>
<proteinExistence type="predicted"/>
<feature type="transmembrane region" description="Helical" evidence="2">
    <location>
        <begin position="139"/>
        <end position="158"/>
    </location>
</feature>
<reference evidence="3" key="1">
    <citation type="submission" date="2023-03" db="EMBL/GenBank/DDBJ databases">
        <title>Massive genome expansion in bonnet fungi (Mycena s.s.) driven by repeated elements and novel gene families across ecological guilds.</title>
        <authorList>
            <consortium name="Lawrence Berkeley National Laboratory"/>
            <person name="Harder C.B."/>
            <person name="Miyauchi S."/>
            <person name="Viragh M."/>
            <person name="Kuo A."/>
            <person name="Thoen E."/>
            <person name="Andreopoulos B."/>
            <person name="Lu D."/>
            <person name="Skrede I."/>
            <person name="Drula E."/>
            <person name="Henrissat B."/>
            <person name="Morin E."/>
            <person name="Kohler A."/>
            <person name="Barry K."/>
            <person name="LaButti K."/>
            <person name="Morin E."/>
            <person name="Salamov A."/>
            <person name="Lipzen A."/>
            <person name="Mereny Z."/>
            <person name="Hegedus B."/>
            <person name="Baldrian P."/>
            <person name="Stursova M."/>
            <person name="Weitz H."/>
            <person name="Taylor A."/>
            <person name="Grigoriev I.V."/>
            <person name="Nagy L.G."/>
            <person name="Martin F."/>
            <person name="Kauserud H."/>
        </authorList>
    </citation>
    <scope>NUCLEOTIDE SEQUENCE</scope>
    <source>
        <strain evidence="3">9284</strain>
    </source>
</reference>
<keyword evidence="2" id="KW-0812">Transmembrane</keyword>
<feature type="transmembrane region" description="Helical" evidence="2">
    <location>
        <begin position="46"/>
        <end position="73"/>
    </location>
</feature>
<dbReference type="Proteomes" id="UP001221142">
    <property type="component" value="Unassembled WGS sequence"/>
</dbReference>
<gene>
    <name evidence="3" type="ORF">FB45DRAFT_230406</name>
</gene>
<dbReference type="EMBL" id="JARKIF010000022">
    <property type="protein sequence ID" value="KAJ7616569.1"/>
    <property type="molecule type" value="Genomic_DNA"/>
</dbReference>
<evidence type="ECO:0000256" key="2">
    <source>
        <dbReference type="SAM" id="Phobius"/>
    </source>
</evidence>
<evidence type="ECO:0000313" key="3">
    <source>
        <dbReference type="EMBL" id="KAJ7616569.1"/>
    </source>
</evidence>
<accession>A0AAD7FCY1</accession>
<feature type="transmembrane region" description="Helical" evidence="2">
    <location>
        <begin position="522"/>
        <end position="545"/>
    </location>
</feature>
<keyword evidence="2" id="KW-1133">Transmembrane helix</keyword>
<protein>
    <submittedName>
        <fullName evidence="3">Uncharacterized protein</fullName>
    </submittedName>
</protein>
<name>A0AAD7FCY1_9AGAR</name>
<keyword evidence="2" id="KW-0472">Membrane</keyword>
<evidence type="ECO:0000313" key="4">
    <source>
        <dbReference type="Proteomes" id="UP001221142"/>
    </source>
</evidence>
<comment type="caution">
    <text evidence="3">The sequence shown here is derived from an EMBL/GenBank/DDBJ whole genome shotgun (WGS) entry which is preliminary data.</text>
</comment>
<dbReference type="AlphaFoldDB" id="A0AAD7FCY1"/>
<keyword evidence="4" id="KW-1185">Reference proteome</keyword>
<feature type="transmembrane region" description="Helical" evidence="2">
    <location>
        <begin position="94"/>
        <end position="119"/>
    </location>
</feature>
<evidence type="ECO:0000256" key="1">
    <source>
        <dbReference type="SAM" id="MobiDB-lite"/>
    </source>
</evidence>